<dbReference type="Proteomes" id="UP000799324">
    <property type="component" value="Unassembled WGS sequence"/>
</dbReference>
<keyword evidence="3" id="KW-1185">Reference proteome</keyword>
<dbReference type="AlphaFoldDB" id="A0A6A6SVY1"/>
<organism evidence="2 3">
    <name type="scientific">Lophiostoma macrostomum CBS 122681</name>
    <dbReference type="NCBI Taxonomy" id="1314788"/>
    <lineage>
        <taxon>Eukaryota</taxon>
        <taxon>Fungi</taxon>
        <taxon>Dikarya</taxon>
        <taxon>Ascomycota</taxon>
        <taxon>Pezizomycotina</taxon>
        <taxon>Dothideomycetes</taxon>
        <taxon>Pleosporomycetidae</taxon>
        <taxon>Pleosporales</taxon>
        <taxon>Lophiostomataceae</taxon>
        <taxon>Lophiostoma</taxon>
    </lineage>
</organism>
<feature type="region of interest" description="Disordered" evidence="1">
    <location>
        <begin position="49"/>
        <end position="69"/>
    </location>
</feature>
<dbReference type="OrthoDB" id="420380at2759"/>
<protein>
    <recommendedName>
        <fullName evidence="4">Prolyl 4-hydroxylase alpha subunit Fe(2+) 2OG dioxygenase domain-containing protein</fullName>
    </recommendedName>
</protein>
<reference evidence="2" key="1">
    <citation type="journal article" date="2020" name="Stud. Mycol.">
        <title>101 Dothideomycetes genomes: a test case for predicting lifestyles and emergence of pathogens.</title>
        <authorList>
            <person name="Haridas S."/>
            <person name="Albert R."/>
            <person name="Binder M."/>
            <person name="Bloem J."/>
            <person name="Labutti K."/>
            <person name="Salamov A."/>
            <person name="Andreopoulos B."/>
            <person name="Baker S."/>
            <person name="Barry K."/>
            <person name="Bills G."/>
            <person name="Bluhm B."/>
            <person name="Cannon C."/>
            <person name="Castanera R."/>
            <person name="Culley D."/>
            <person name="Daum C."/>
            <person name="Ezra D."/>
            <person name="Gonzalez J."/>
            <person name="Henrissat B."/>
            <person name="Kuo A."/>
            <person name="Liang C."/>
            <person name="Lipzen A."/>
            <person name="Lutzoni F."/>
            <person name="Magnuson J."/>
            <person name="Mondo S."/>
            <person name="Nolan M."/>
            <person name="Ohm R."/>
            <person name="Pangilinan J."/>
            <person name="Park H.-J."/>
            <person name="Ramirez L."/>
            <person name="Alfaro M."/>
            <person name="Sun H."/>
            <person name="Tritt A."/>
            <person name="Yoshinaga Y."/>
            <person name="Zwiers L.-H."/>
            <person name="Turgeon B."/>
            <person name="Goodwin S."/>
            <person name="Spatafora J."/>
            <person name="Crous P."/>
            <person name="Grigoriev I."/>
        </authorList>
    </citation>
    <scope>NUCLEOTIDE SEQUENCE</scope>
    <source>
        <strain evidence="2">CBS 122681</strain>
    </source>
</reference>
<proteinExistence type="predicted"/>
<name>A0A6A6SVY1_9PLEO</name>
<dbReference type="Gene3D" id="2.60.120.620">
    <property type="entry name" value="q2cbj1_9rhob like domain"/>
    <property type="match status" value="1"/>
</dbReference>
<sequence>MGTAQNTMFVYLSPWEANTDEDSLVGGETHFPHLPFVADTADRTRFSVLKRRDDDDDGGELQESTKGPLVMPVPGSAIFWMNIRANGMGNRRNLHGGLGVLSGVKRGMNMIGMASGVERD</sequence>
<accession>A0A6A6SVY1</accession>
<gene>
    <name evidence="2" type="ORF">K491DRAFT_119146</name>
</gene>
<evidence type="ECO:0008006" key="4">
    <source>
        <dbReference type="Google" id="ProtNLM"/>
    </source>
</evidence>
<evidence type="ECO:0000313" key="2">
    <source>
        <dbReference type="EMBL" id="KAF2650753.1"/>
    </source>
</evidence>
<evidence type="ECO:0000313" key="3">
    <source>
        <dbReference type="Proteomes" id="UP000799324"/>
    </source>
</evidence>
<dbReference type="EMBL" id="MU004445">
    <property type="protein sequence ID" value="KAF2650753.1"/>
    <property type="molecule type" value="Genomic_DNA"/>
</dbReference>
<evidence type="ECO:0000256" key="1">
    <source>
        <dbReference type="SAM" id="MobiDB-lite"/>
    </source>
</evidence>